<gene>
    <name evidence="2" type="ORF">ABQ292_01005</name>
</gene>
<proteinExistence type="predicted"/>
<dbReference type="Gene3D" id="1.25.40.10">
    <property type="entry name" value="Tetratricopeptide repeat domain"/>
    <property type="match status" value="2"/>
</dbReference>
<dbReference type="InterPro" id="IPR027417">
    <property type="entry name" value="P-loop_NTPase"/>
</dbReference>
<dbReference type="Proteomes" id="UP001560045">
    <property type="component" value="Unassembled WGS sequence"/>
</dbReference>
<dbReference type="Gene3D" id="3.40.50.300">
    <property type="entry name" value="P-loop containing nucleotide triphosphate hydrolases"/>
    <property type="match status" value="1"/>
</dbReference>
<dbReference type="PANTHER" id="PTHR35807:SF2">
    <property type="entry name" value="TRANSCRIPTIONAL ACTIVATOR DOMAIN"/>
    <property type="match status" value="1"/>
</dbReference>
<name>A0ABV3X9Y4_9ACTN</name>
<evidence type="ECO:0000313" key="3">
    <source>
        <dbReference type="Proteomes" id="UP001560045"/>
    </source>
</evidence>
<organism evidence="2 3">
    <name type="scientific">Geodermatophilus maliterrae</name>
    <dbReference type="NCBI Taxonomy" id="3162531"/>
    <lineage>
        <taxon>Bacteria</taxon>
        <taxon>Bacillati</taxon>
        <taxon>Actinomycetota</taxon>
        <taxon>Actinomycetes</taxon>
        <taxon>Geodermatophilales</taxon>
        <taxon>Geodermatophilaceae</taxon>
        <taxon>Geodermatophilus</taxon>
    </lineage>
</organism>
<feature type="domain" description="Bacterial transcriptional activator" evidence="1">
    <location>
        <begin position="872"/>
        <end position="1016"/>
    </location>
</feature>
<dbReference type="InterPro" id="IPR051677">
    <property type="entry name" value="AfsR-DnrI-RedD_regulator"/>
</dbReference>
<comment type="caution">
    <text evidence="2">The sequence shown here is derived from an EMBL/GenBank/DDBJ whole genome shotgun (WGS) entry which is preliminary data.</text>
</comment>
<dbReference type="RefSeq" id="WP_369202322.1">
    <property type="nucleotide sequence ID" value="NZ_JBFNXQ010000002.1"/>
</dbReference>
<dbReference type="InterPro" id="IPR005158">
    <property type="entry name" value="BTAD"/>
</dbReference>
<protein>
    <submittedName>
        <fullName evidence="2">BTAD domain-containing putative transcriptional regulator</fullName>
    </submittedName>
</protein>
<dbReference type="Gene3D" id="1.10.10.10">
    <property type="entry name" value="Winged helix-like DNA-binding domain superfamily/Winged helix DNA-binding domain"/>
    <property type="match status" value="1"/>
</dbReference>
<sequence>MSRALRYAPPLTGRGLILRPRLLAPLHTRFERPLTAVVAAAGFGKTTLLAQAVQENALSPLGVDAWLTCQRDDAALSFLASGAIAALGVSAPAPDDPRTAAVTVAEAMWGAAPRHVALVLDDAHLVDPGSPGGSFLAALVEELPRNGHLVIASRPPLAVLPTARLLANGDAVVLREGDLQFGDDEVAAFAGARQVSPELLREIGGWPALAELTATAGPAAVSGYVWEELLARLPADRLRALALLVAVGGADEEIAATLLGEHVHLRELLDGLPLVVRGRSGWWSLHSLWGVVVRDLLTPAEVAGARRAAGRVLARRRRYHDAVELLTDAGAWDDVRDVVVEVCEVGTPLVPPDVLEAWLARLPPEVQDSPEGLLLAAMVAEPTNPDAAERLLERASAAAPHAAEVGFACLNALVEVAFRRSDRAQMKRFIERLTALAASGSERAEGWIALFRALLARSADEVRAHLAHPGLVSGAPLSPVQEWLRAHLLLLKLGEPEAAEAVARRAMAHAVPNLAVLSCCQVVESLRLRGRLDEAEHLLSALLGGIHPAKVLTSPETVSCAVVLLEVLGRSREADELLVRTRPAVAASSVAWAPVAGALAEAFCLASRGEEDRAAAVLRGVRHLGLARTQLALQVSSAALPLLYVLLPEARDVWDAEPPAGCLAHLHELARALAAFRDRGSVTEVAQLSPEVRRLARAVLPAPWTAELALGLLASGRDEVRAEGRATVEDLGPRVRATLRARAGGPPGAVASAARRLLRELPATPAHRLSLRVLGPMELRRDGVVVSAPELRRERVRQLLAYLLVHDRPTRSAVTADLWPDLDEPAAGRNLRVTLAYLHTLLEPDRGELDPPYFVRSSGPCLHLEVDGALEVDARTFERDLDEAARLDRQGVPSAALPVYLRAVGLWRTDHLPDVPGGEWLDWERERLRGRFVAAAVRAGELLLARGDTGAARALGERALHVDRWSERAYQLVVAALLEAGDLVAGRQWSRRCLRALAELGVRPQPRTVALDRRLADLGARPGPG</sequence>
<reference evidence="2 3" key="1">
    <citation type="submission" date="2024-06" db="EMBL/GenBank/DDBJ databases">
        <title>Draft genome sequence of Geodermatophilus badlandi, a novel member of the Geodermatophilaceae isolated from badland sedimentary rocks in the Red desert, Wyoming, USA.</title>
        <authorList>
            <person name="Ben Tekaya S."/>
            <person name="Nouioui I."/>
            <person name="Flores G.M."/>
            <person name="Shaal M.N."/>
            <person name="Bredoire F."/>
            <person name="Basile F."/>
            <person name="Van Diepen L."/>
            <person name="Ward N.L."/>
        </authorList>
    </citation>
    <scope>NUCLEOTIDE SEQUENCE [LARGE SCALE GENOMIC DNA]</scope>
    <source>
        <strain evidence="2 3">WL48A</strain>
    </source>
</reference>
<dbReference type="Pfam" id="PF03704">
    <property type="entry name" value="BTAD"/>
    <property type="match status" value="1"/>
</dbReference>
<evidence type="ECO:0000259" key="1">
    <source>
        <dbReference type="SMART" id="SM01043"/>
    </source>
</evidence>
<dbReference type="InterPro" id="IPR011990">
    <property type="entry name" value="TPR-like_helical_dom_sf"/>
</dbReference>
<dbReference type="PANTHER" id="PTHR35807">
    <property type="entry name" value="TRANSCRIPTIONAL REGULATOR REDD-RELATED"/>
    <property type="match status" value="1"/>
</dbReference>
<dbReference type="SUPFAM" id="SSF48452">
    <property type="entry name" value="TPR-like"/>
    <property type="match status" value="1"/>
</dbReference>
<dbReference type="InterPro" id="IPR036388">
    <property type="entry name" value="WH-like_DNA-bd_sf"/>
</dbReference>
<dbReference type="SMART" id="SM01043">
    <property type="entry name" value="BTAD"/>
    <property type="match status" value="1"/>
</dbReference>
<dbReference type="EMBL" id="JBFNXQ010000002">
    <property type="protein sequence ID" value="MEX5716943.1"/>
    <property type="molecule type" value="Genomic_DNA"/>
</dbReference>
<keyword evidence="3" id="KW-1185">Reference proteome</keyword>
<evidence type="ECO:0000313" key="2">
    <source>
        <dbReference type="EMBL" id="MEX5716943.1"/>
    </source>
</evidence>
<accession>A0ABV3X9Y4</accession>